<accession>A0A6A4BKQ7</accession>
<dbReference type="Proteomes" id="UP000434957">
    <property type="component" value="Unassembled WGS sequence"/>
</dbReference>
<dbReference type="AlphaFoldDB" id="A0A6A4BKQ7"/>
<organism evidence="3 4">
    <name type="scientific">Phytophthora rubi</name>
    <dbReference type="NCBI Taxonomy" id="129364"/>
    <lineage>
        <taxon>Eukaryota</taxon>
        <taxon>Sar</taxon>
        <taxon>Stramenopiles</taxon>
        <taxon>Oomycota</taxon>
        <taxon>Peronosporomycetes</taxon>
        <taxon>Peronosporales</taxon>
        <taxon>Peronosporaceae</taxon>
        <taxon>Phytophthora</taxon>
    </lineage>
</organism>
<dbReference type="EMBL" id="QXFT01005531">
    <property type="protein sequence ID" value="KAE9272259.1"/>
    <property type="molecule type" value="Genomic_DNA"/>
</dbReference>
<comment type="caution">
    <text evidence="3">The sequence shown here is derived from an EMBL/GenBank/DDBJ whole genome shotgun (WGS) entry which is preliminary data.</text>
</comment>
<dbReference type="PANTHER" id="PTHR43092">
    <property type="entry name" value="L-CYSTEINE DESULFHYDRASE"/>
    <property type="match status" value="1"/>
</dbReference>
<proteinExistence type="predicted"/>
<reference evidence="3 4" key="1">
    <citation type="submission" date="2018-08" db="EMBL/GenBank/DDBJ databases">
        <title>Genomic investigation of the strawberry pathogen Phytophthora fragariae indicates pathogenicity is determined by transcriptional variation in three key races.</title>
        <authorList>
            <person name="Adams T.M."/>
            <person name="Armitage A.D."/>
            <person name="Sobczyk M.K."/>
            <person name="Bates H.J."/>
            <person name="Dunwell J.M."/>
            <person name="Nellist C.F."/>
            <person name="Harrison R.J."/>
        </authorList>
    </citation>
    <scope>NUCLEOTIDE SEQUENCE [LARGE SCALE GENOMIC DNA]</scope>
    <source>
        <strain evidence="3 4">SCRP333</strain>
    </source>
</reference>
<feature type="region of interest" description="Disordered" evidence="2">
    <location>
        <begin position="1"/>
        <end position="31"/>
    </location>
</feature>
<gene>
    <name evidence="3" type="ORF">PR003_g30263</name>
</gene>
<dbReference type="Gene3D" id="3.40.640.10">
    <property type="entry name" value="Type I PLP-dependent aspartate aminotransferase-like (Major domain)"/>
    <property type="match status" value="1"/>
</dbReference>
<evidence type="ECO:0000256" key="2">
    <source>
        <dbReference type="SAM" id="MobiDB-lite"/>
    </source>
</evidence>
<keyword evidence="4" id="KW-1185">Reference proteome</keyword>
<evidence type="ECO:0000313" key="4">
    <source>
        <dbReference type="Proteomes" id="UP000434957"/>
    </source>
</evidence>
<keyword evidence="1" id="KW-0663">Pyridoxal phosphate</keyword>
<sequence length="193" mass="21643">MPAASAAALRGGSLQKEARATRKPHQNHPCPRAADFWHASHLYRDWGRAAAAPREMLRQVANHLTRFIYADAEDLGFVTEATARMYAVLQSQDLQNDKEVIGVQYSAPSLRFYAGTRGVKVVGVVLSIERYVLVQLDNLYELGADFYVVTAYKWLFGCKSCSFLQVSKTYPHMVRPVITLLAYGHGFEVEFAI</sequence>
<dbReference type="InterPro" id="IPR015421">
    <property type="entry name" value="PyrdxlP-dep_Trfase_major"/>
</dbReference>
<evidence type="ECO:0000313" key="3">
    <source>
        <dbReference type="EMBL" id="KAE9272259.1"/>
    </source>
</evidence>
<dbReference type="SUPFAM" id="SSF53383">
    <property type="entry name" value="PLP-dependent transferases"/>
    <property type="match status" value="1"/>
</dbReference>
<dbReference type="InterPro" id="IPR015424">
    <property type="entry name" value="PyrdxlP-dep_Trfase"/>
</dbReference>
<dbReference type="PANTHER" id="PTHR43092:SF2">
    <property type="entry name" value="HERCYNYLCYSTEINE SULFOXIDE LYASE"/>
    <property type="match status" value="1"/>
</dbReference>
<evidence type="ECO:0000256" key="1">
    <source>
        <dbReference type="ARBA" id="ARBA00022898"/>
    </source>
</evidence>
<protein>
    <submittedName>
        <fullName evidence="3">Uncharacterized protein</fullName>
    </submittedName>
</protein>
<name>A0A6A4BKQ7_9STRA</name>